<protein>
    <submittedName>
        <fullName evidence="1">Uncharacterized protein</fullName>
    </submittedName>
</protein>
<evidence type="ECO:0000313" key="1">
    <source>
        <dbReference type="EMBL" id="PTQ35112.1"/>
    </source>
</evidence>
<keyword evidence="2" id="KW-1185">Reference proteome</keyword>
<name>A0A2R6WMQ9_MARPO</name>
<dbReference type="AlphaFoldDB" id="A0A2R6WMQ9"/>
<gene>
    <name evidence="1" type="ORF">MARPO_0074s0084</name>
</gene>
<accession>A0A2R6WMQ9</accession>
<sequence>MSPLMFRWIKLWARDSTLPVVLDYPLQIAVKQFHELCWLHNSFRTGFRPCSGIVSTNVTVTKVVKELLQQAFGYSLSDQLSDWHSASTRISHPGGHSRVWIPGPDQ</sequence>
<proteinExistence type="predicted"/>
<organism evidence="1 2">
    <name type="scientific">Marchantia polymorpha</name>
    <name type="common">Common liverwort</name>
    <name type="synonym">Marchantia aquatica</name>
    <dbReference type="NCBI Taxonomy" id="3197"/>
    <lineage>
        <taxon>Eukaryota</taxon>
        <taxon>Viridiplantae</taxon>
        <taxon>Streptophyta</taxon>
        <taxon>Embryophyta</taxon>
        <taxon>Marchantiophyta</taxon>
        <taxon>Marchantiopsida</taxon>
        <taxon>Marchantiidae</taxon>
        <taxon>Marchantiales</taxon>
        <taxon>Marchantiaceae</taxon>
        <taxon>Marchantia</taxon>
    </lineage>
</organism>
<dbReference type="Proteomes" id="UP000244005">
    <property type="component" value="Unassembled WGS sequence"/>
</dbReference>
<reference evidence="2" key="1">
    <citation type="journal article" date="2017" name="Cell">
        <title>Insights into land plant evolution garnered from the Marchantia polymorpha genome.</title>
        <authorList>
            <person name="Bowman J.L."/>
            <person name="Kohchi T."/>
            <person name="Yamato K.T."/>
            <person name="Jenkins J."/>
            <person name="Shu S."/>
            <person name="Ishizaki K."/>
            <person name="Yamaoka S."/>
            <person name="Nishihama R."/>
            <person name="Nakamura Y."/>
            <person name="Berger F."/>
            <person name="Adam C."/>
            <person name="Aki S.S."/>
            <person name="Althoff F."/>
            <person name="Araki T."/>
            <person name="Arteaga-Vazquez M.A."/>
            <person name="Balasubrmanian S."/>
            <person name="Barry K."/>
            <person name="Bauer D."/>
            <person name="Boehm C.R."/>
            <person name="Briginshaw L."/>
            <person name="Caballero-Perez J."/>
            <person name="Catarino B."/>
            <person name="Chen F."/>
            <person name="Chiyoda S."/>
            <person name="Chovatia M."/>
            <person name="Davies K.M."/>
            <person name="Delmans M."/>
            <person name="Demura T."/>
            <person name="Dierschke T."/>
            <person name="Dolan L."/>
            <person name="Dorantes-Acosta A.E."/>
            <person name="Eklund D.M."/>
            <person name="Florent S.N."/>
            <person name="Flores-Sandoval E."/>
            <person name="Fujiyama A."/>
            <person name="Fukuzawa H."/>
            <person name="Galik B."/>
            <person name="Grimanelli D."/>
            <person name="Grimwood J."/>
            <person name="Grossniklaus U."/>
            <person name="Hamada T."/>
            <person name="Haseloff J."/>
            <person name="Hetherington A.J."/>
            <person name="Higo A."/>
            <person name="Hirakawa Y."/>
            <person name="Hundley H.N."/>
            <person name="Ikeda Y."/>
            <person name="Inoue K."/>
            <person name="Inoue S.I."/>
            <person name="Ishida S."/>
            <person name="Jia Q."/>
            <person name="Kakita M."/>
            <person name="Kanazawa T."/>
            <person name="Kawai Y."/>
            <person name="Kawashima T."/>
            <person name="Kennedy M."/>
            <person name="Kinose K."/>
            <person name="Kinoshita T."/>
            <person name="Kohara Y."/>
            <person name="Koide E."/>
            <person name="Komatsu K."/>
            <person name="Kopischke S."/>
            <person name="Kubo M."/>
            <person name="Kyozuka J."/>
            <person name="Lagercrantz U."/>
            <person name="Lin S.S."/>
            <person name="Lindquist E."/>
            <person name="Lipzen A.M."/>
            <person name="Lu C.W."/>
            <person name="De Luna E."/>
            <person name="Martienssen R.A."/>
            <person name="Minamino N."/>
            <person name="Mizutani M."/>
            <person name="Mizutani M."/>
            <person name="Mochizuki N."/>
            <person name="Monte I."/>
            <person name="Mosher R."/>
            <person name="Nagasaki H."/>
            <person name="Nakagami H."/>
            <person name="Naramoto S."/>
            <person name="Nishitani K."/>
            <person name="Ohtani M."/>
            <person name="Okamoto T."/>
            <person name="Okumura M."/>
            <person name="Phillips J."/>
            <person name="Pollak B."/>
            <person name="Reinders A."/>
            <person name="Rovekamp M."/>
            <person name="Sano R."/>
            <person name="Sawa S."/>
            <person name="Schmid M.W."/>
            <person name="Shirakawa M."/>
            <person name="Solano R."/>
            <person name="Spunde A."/>
            <person name="Suetsugu N."/>
            <person name="Sugano S."/>
            <person name="Sugiyama A."/>
            <person name="Sun R."/>
            <person name="Suzuki Y."/>
            <person name="Takenaka M."/>
            <person name="Takezawa D."/>
            <person name="Tomogane H."/>
            <person name="Tsuzuki M."/>
            <person name="Ueda T."/>
            <person name="Umeda M."/>
            <person name="Ward J.M."/>
            <person name="Watanabe Y."/>
            <person name="Yazaki K."/>
            <person name="Yokoyama R."/>
            <person name="Yoshitake Y."/>
            <person name="Yotsui I."/>
            <person name="Zachgo S."/>
            <person name="Schmutz J."/>
        </authorList>
    </citation>
    <scope>NUCLEOTIDE SEQUENCE [LARGE SCALE GENOMIC DNA]</scope>
    <source>
        <strain evidence="2">Tak-1</strain>
    </source>
</reference>
<evidence type="ECO:0000313" key="2">
    <source>
        <dbReference type="Proteomes" id="UP000244005"/>
    </source>
</evidence>
<dbReference type="Gramene" id="Mp7g03120.1">
    <property type="protein sequence ID" value="Mp7g03120.1.cds1"/>
    <property type="gene ID" value="Mp7g03120"/>
</dbReference>
<dbReference type="EMBL" id="KZ772746">
    <property type="protein sequence ID" value="PTQ35112.1"/>
    <property type="molecule type" value="Genomic_DNA"/>
</dbReference>